<accession>A0AAD8QXA3</accession>
<reference evidence="2" key="1">
    <citation type="submission" date="2023-07" db="EMBL/GenBank/DDBJ databases">
        <title>A chromosome-level genome assembly of Lolium multiflorum.</title>
        <authorList>
            <person name="Chen Y."/>
            <person name="Copetti D."/>
            <person name="Kolliker R."/>
            <person name="Studer B."/>
        </authorList>
    </citation>
    <scope>NUCLEOTIDE SEQUENCE</scope>
    <source>
        <strain evidence="2">02402/16</strain>
        <tissue evidence="2">Leaf</tissue>
    </source>
</reference>
<keyword evidence="3" id="KW-1185">Reference proteome</keyword>
<organism evidence="2 3">
    <name type="scientific">Lolium multiflorum</name>
    <name type="common">Italian ryegrass</name>
    <name type="synonym">Lolium perenne subsp. multiflorum</name>
    <dbReference type="NCBI Taxonomy" id="4521"/>
    <lineage>
        <taxon>Eukaryota</taxon>
        <taxon>Viridiplantae</taxon>
        <taxon>Streptophyta</taxon>
        <taxon>Embryophyta</taxon>
        <taxon>Tracheophyta</taxon>
        <taxon>Spermatophyta</taxon>
        <taxon>Magnoliopsida</taxon>
        <taxon>Liliopsida</taxon>
        <taxon>Poales</taxon>
        <taxon>Poaceae</taxon>
        <taxon>BOP clade</taxon>
        <taxon>Pooideae</taxon>
        <taxon>Poodae</taxon>
        <taxon>Poeae</taxon>
        <taxon>Poeae Chloroplast Group 2 (Poeae type)</taxon>
        <taxon>Loliodinae</taxon>
        <taxon>Loliinae</taxon>
        <taxon>Lolium</taxon>
    </lineage>
</organism>
<dbReference type="SUPFAM" id="SSF53098">
    <property type="entry name" value="Ribonuclease H-like"/>
    <property type="match status" value="1"/>
</dbReference>
<dbReference type="EMBL" id="JAUUTY010000007">
    <property type="protein sequence ID" value="KAK1609896.1"/>
    <property type="molecule type" value="Genomic_DNA"/>
</dbReference>
<evidence type="ECO:0008006" key="4">
    <source>
        <dbReference type="Google" id="ProtNLM"/>
    </source>
</evidence>
<dbReference type="InterPro" id="IPR039537">
    <property type="entry name" value="Retrotran_Ty1/copia-like"/>
</dbReference>
<dbReference type="AlphaFoldDB" id="A0AAD8QXA3"/>
<gene>
    <name evidence="2" type="ORF">QYE76_033569</name>
</gene>
<comment type="caution">
    <text evidence="2">The sequence shown here is derived from an EMBL/GenBank/DDBJ whole genome shotgun (WGS) entry which is preliminary data.</text>
</comment>
<dbReference type="Proteomes" id="UP001231189">
    <property type="component" value="Unassembled WGS sequence"/>
</dbReference>
<evidence type="ECO:0000256" key="1">
    <source>
        <dbReference type="SAM" id="MobiDB-lite"/>
    </source>
</evidence>
<dbReference type="GO" id="GO:0003676">
    <property type="term" value="F:nucleic acid binding"/>
    <property type="evidence" value="ECO:0007669"/>
    <property type="project" value="InterPro"/>
</dbReference>
<proteinExistence type="predicted"/>
<dbReference type="Gene3D" id="3.30.420.10">
    <property type="entry name" value="Ribonuclease H-like superfamily/Ribonuclease H"/>
    <property type="match status" value="1"/>
</dbReference>
<sequence>MWVELLKAKDEAARAIVMFEATTELECGHKLRVLRTDRGGEFTSVTLYEHCTETRVQRHLTVPYTAQHNSGGNGEKHAQGQASTEPVLGRGGDHDGVHPQPLFHQERGWHDTVRGMAWKKTRHWEATERESFVKLEGGCVICYEECTPFNGVKGVNFNIHREENINEE</sequence>
<dbReference type="PANTHER" id="PTHR42648:SF25">
    <property type="entry name" value="RNA-DIRECTED DNA POLYMERASE"/>
    <property type="match status" value="1"/>
</dbReference>
<feature type="region of interest" description="Disordered" evidence="1">
    <location>
        <begin position="65"/>
        <end position="85"/>
    </location>
</feature>
<name>A0AAD8QXA3_LOLMU</name>
<protein>
    <recommendedName>
        <fullName evidence="4">Integrase catalytic domain-containing protein</fullName>
    </recommendedName>
</protein>
<dbReference type="InterPro" id="IPR012337">
    <property type="entry name" value="RNaseH-like_sf"/>
</dbReference>
<dbReference type="PANTHER" id="PTHR42648">
    <property type="entry name" value="TRANSPOSASE, PUTATIVE-RELATED"/>
    <property type="match status" value="1"/>
</dbReference>
<evidence type="ECO:0000313" key="3">
    <source>
        <dbReference type="Proteomes" id="UP001231189"/>
    </source>
</evidence>
<dbReference type="InterPro" id="IPR036397">
    <property type="entry name" value="RNaseH_sf"/>
</dbReference>
<evidence type="ECO:0000313" key="2">
    <source>
        <dbReference type="EMBL" id="KAK1609896.1"/>
    </source>
</evidence>